<dbReference type="PANTHER" id="PTHR11953">
    <property type="entry name" value="EXOSOME COMPLEX COMPONENT"/>
    <property type="match status" value="1"/>
</dbReference>
<sequence length="317" mass="34189">MEKLGEMKRRIEEVSIVPLHDNAPDAADALLGTVIPDRRDGRQAMQLREMEIEQGLLKHADGSARVLMGRTVVTAAVFGPMECLVRLQQIEGTFVSVSFRLPSTSSLATHDPHHLRDEPGCQPLHGNHATQCLSRTQEVELGHLLGSLIRKELYPRTAVHVGIHLHHDDGSVLSCAINAAVLALLDAGLEMHAVGAAASVAWVDGTLLVDPDLTESNRASGLLTLCTAPKTTQTISTSTTEHSADLIFCDVRGGQFFNQESENLITGRGSPFSVARNACNIIWGIMRASVRRKEALLEAWYDVAKGKEGSGIGGVVD</sequence>
<dbReference type="GO" id="GO:0003723">
    <property type="term" value="F:RNA binding"/>
    <property type="evidence" value="ECO:0007669"/>
    <property type="project" value="TreeGrafter"/>
</dbReference>
<dbReference type="InterPro" id="IPR020568">
    <property type="entry name" value="Ribosomal_Su5_D2-typ_SF"/>
</dbReference>
<dbReference type="InterPro" id="IPR027408">
    <property type="entry name" value="PNPase/RNase_PH_dom_sf"/>
</dbReference>
<evidence type="ECO:0000256" key="3">
    <source>
        <dbReference type="ARBA" id="ARBA00022552"/>
    </source>
</evidence>
<dbReference type="GO" id="GO:0000176">
    <property type="term" value="C:nuclear exosome (RNase complex)"/>
    <property type="evidence" value="ECO:0007669"/>
    <property type="project" value="TreeGrafter"/>
</dbReference>
<dbReference type="GO" id="GO:0034475">
    <property type="term" value="P:U4 snRNA 3'-end processing"/>
    <property type="evidence" value="ECO:0007669"/>
    <property type="project" value="TreeGrafter"/>
</dbReference>
<dbReference type="PANTHER" id="PTHR11953:SF1">
    <property type="entry name" value="EXOSOME COMPLEX COMPONENT RRP46"/>
    <property type="match status" value="1"/>
</dbReference>
<dbReference type="AlphaFoldDB" id="A0A6T6B654"/>
<dbReference type="GO" id="GO:0071051">
    <property type="term" value="P:poly(A)-dependent snoRNA 3'-end processing"/>
    <property type="evidence" value="ECO:0007669"/>
    <property type="project" value="TreeGrafter"/>
</dbReference>
<comment type="similarity">
    <text evidence="2">Belongs to the RNase PH family.</text>
</comment>
<organism evidence="8">
    <name type="scientific">Compsopogon caeruleus</name>
    <dbReference type="NCBI Taxonomy" id="31354"/>
    <lineage>
        <taxon>Eukaryota</taxon>
        <taxon>Rhodophyta</taxon>
        <taxon>Compsopogonophyceae</taxon>
        <taxon>Compsopogonales</taxon>
        <taxon>Compsopogonaceae</taxon>
        <taxon>Compsopogon</taxon>
    </lineage>
</organism>
<dbReference type="InterPro" id="IPR050080">
    <property type="entry name" value="RNase_PH"/>
</dbReference>
<dbReference type="SUPFAM" id="SSF54211">
    <property type="entry name" value="Ribosomal protein S5 domain 2-like"/>
    <property type="match status" value="1"/>
</dbReference>
<accession>A0A6T6B654</accession>
<dbReference type="GO" id="GO:0071028">
    <property type="term" value="P:nuclear mRNA surveillance"/>
    <property type="evidence" value="ECO:0007669"/>
    <property type="project" value="TreeGrafter"/>
</dbReference>
<evidence type="ECO:0000313" key="7">
    <source>
        <dbReference type="EMBL" id="CAD9230353.1"/>
    </source>
</evidence>
<dbReference type="SUPFAM" id="SSF55666">
    <property type="entry name" value="Ribonuclease PH domain 2-like"/>
    <property type="match status" value="1"/>
</dbReference>
<dbReference type="Gene3D" id="3.30.230.70">
    <property type="entry name" value="GHMP Kinase, N-terminal domain"/>
    <property type="match status" value="1"/>
</dbReference>
<dbReference type="GO" id="GO:0000177">
    <property type="term" value="C:cytoplasmic exosome (RNase complex)"/>
    <property type="evidence" value="ECO:0007669"/>
    <property type="project" value="TreeGrafter"/>
</dbReference>
<feature type="domain" description="Exoribonuclease phosphorolytic" evidence="6">
    <location>
        <begin position="46"/>
        <end position="190"/>
    </location>
</feature>
<dbReference type="EMBL" id="HBGH01004514">
    <property type="protein sequence ID" value="CAD9230355.1"/>
    <property type="molecule type" value="Transcribed_RNA"/>
</dbReference>
<reference evidence="8" key="1">
    <citation type="submission" date="2021-01" db="EMBL/GenBank/DDBJ databases">
        <authorList>
            <person name="Corre E."/>
            <person name="Pelletier E."/>
            <person name="Niang G."/>
            <person name="Scheremetjew M."/>
            <person name="Finn R."/>
            <person name="Kale V."/>
            <person name="Holt S."/>
            <person name="Cochrane G."/>
            <person name="Meng A."/>
            <person name="Brown T."/>
            <person name="Cohen L."/>
        </authorList>
    </citation>
    <scope>NUCLEOTIDE SEQUENCE</scope>
    <source>
        <strain evidence="8">SAG 36.94</strain>
    </source>
</reference>
<name>A0A6T6B654_9RHOD</name>
<evidence type="ECO:0000313" key="8">
    <source>
        <dbReference type="EMBL" id="CAD9230355.1"/>
    </source>
</evidence>
<keyword evidence="5" id="KW-0539">Nucleus</keyword>
<evidence type="ECO:0000256" key="4">
    <source>
        <dbReference type="ARBA" id="ARBA00022835"/>
    </source>
</evidence>
<proteinExistence type="inferred from homology"/>
<keyword evidence="4" id="KW-0271">Exosome</keyword>
<dbReference type="InterPro" id="IPR001247">
    <property type="entry name" value="ExoRNase_PH_dom1"/>
</dbReference>
<protein>
    <recommendedName>
        <fullName evidence="6">Exoribonuclease phosphorolytic domain-containing protein</fullName>
    </recommendedName>
</protein>
<evidence type="ECO:0000256" key="1">
    <source>
        <dbReference type="ARBA" id="ARBA00004123"/>
    </source>
</evidence>
<evidence type="ECO:0000259" key="6">
    <source>
        <dbReference type="Pfam" id="PF01138"/>
    </source>
</evidence>
<keyword evidence="3" id="KW-0698">rRNA processing</keyword>
<dbReference type="GO" id="GO:0006364">
    <property type="term" value="P:rRNA processing"/>
    <property type="evidence" value="ECO:0007669"/>
    <property type="project" value="UniProtKB-KW"/>
</dbReference>
<dbReference type="Pfam" id="PF01138">
    <property type="entry name" value="RNase_PH"/>
    <property type="match status" value="1"/>
</dbReference>
<dbReference type="EMBL" id="HBGH01004513">
    <property type="protein sequence ID" value="CAD9230353.1"/>
    <property type="molecule type" value="Transcribed_RNA"/>
</dbReference>
<gene>
    <name evidence="7" type="ORF">CCAE0312_LOCUS2472</name>
    <name evidence="8" type="ORF">CCAE0312_LOCUS2473</name>
</gene>
<dbReference type="InterPro" id="IPR036345">
    <property type="entry name" value="ExoRNase_PH_dom2_sf"/>
</dbReference>
<comment type="subcellular location">
    <subcellularLocation>
        <location evidence="1">Nucleus</location>
    </subcellularLocation>
</comment>
<evidence type="ECO:0000256" key="2">
    <source>
        <dbReference type="ARBA" id="ARBA00006678"/>
    </source>
</evidence>
<dbReference type="GO" id="GO:0016075">
    <property type="term" value="P:rRNA catabolic process"/>
    <property type="evidence" value="ECO:0007669"/>
    <property type="project" value="TreeGrafter"/>
</dbReference>
<evidence type="ECO:0000256" key="5">
    <source>
        <dbReference type="ARBA" id="ARBA00023242"/>
    </source>
</evidence>
<dbReference type="GO" id="GO:0005730">
    <property type="term" value="C:nucleolus"/>
    <property type="evidence" value="ECO:0007669"/>
    <property type="project" value="TreeGrafter"/>
</dbReference>